<dbReference type="GO" id="GO:0008643">
    <property type="term" value="P:carbohydrate transport"/>
    <property type="evidence" value="ECO:0007669"/>
    <property type="project" value="InterPro"/>
</dbReference>
<dbReference type="GO" id="GO:0005524">
    <property type="term" value="F:ATP binding"/>
    <property type="evidence" value="ECO:0007669"/>
    <property type="project" value="UniProtKB-KW"/>
</dbReference>
<accession>A0A2U2HLG3</accession>
<dbReference type="PROSITE" id="PS50893">
    <property type="entry name" value="ABC_TRANSPORTER_2"/>
    <property type="match status" value="1"/>
</dbReference>
<dbReference type="Pfam" id="PF00005">
    <property type="entry name" value="ABC_tran"/>
    <property type="match status" value="1"/>
</dbReference>
<dbReference type="AlphaFoldDB" id="A0A2U2HLG3"/>
<dbReference type="InterPro" id="IPR027417">
    <property type="entry name" value="P-loop_NTPase"/>
</dbReference>
<dbReference type="InterPro" id="IPR040582">
    <property type="entry name" value="OB_MalK-like"/>
</dbReference>
<dbReference type="NCBIfam" id="NF008653">
    <property type="entry name" value="PRK11650.1"/>
    <property type="match status" value="1"/>
</dbReference>
<keyword evidence="2" id="KW-0472">Membrane</keyword>
<sequence>MASLSIRNVRKVYPNGAEVLKGVDLEINDGEFLILVGGSGCGKSTLLNMIAGLESVTEGEIRIGDRVVNDVPPKSRDIAMVFQSYALYPTMTVRENISFGLGIRKVPRDEQKRIVERVAETLQMTDLLDRKPAMLSGGQRQRVAMGRAIARDPALFLFDEPLSNLDAKLRVEMRAEIKLLHQRLGTTIVYVTHDQIEAMTLGDKIAVMRDGVVQQFGSPQDIYDNPQNLFVAGFIGSPSMNLLRGRIGPNGFALEHAGVTTMLALPPNLAGLHQREVILGIRPEHVTDAASARAGAGGAGYHPSEVACTVEMIEPTGPDTLVFAWFNGARLTCRTHPRAGATAGRPLTLAFDLSKAVLFDPATEQRLI</sequence>
<feature type="domain" description="ABC transporter" evidence="5">
    <location>
        <begin position="4"/>
        <end position="235"/>
    </location>
</feature>
<dbReference type="Proteomes" id="UP000241421">
    <property type="component" value="Unassembled WGS sequence"/>
</dbReference>
<dbReference type="Gene3D" id="3.40.50.300">
    <property type="entry name" value="P-loop containing nucleotide triphosphate hydrolases"/>
    <property type="match status" value="1"/>
</dbReference>
<dbReference type="SUPFAM" id="SSF50331">
    <property type="entry name" value="MOP-like"/>
    <property type="match status" value="1"/>
</dbReference>
<gene>
    <name evidence="6" type="ORF">C7C56_012680</name>
</gene>
<keyword evidence="1" id="KW-0813">Transport</keyword>
<evidence type="ECO:0000256" key="4">
    <source>
        <dbReference type="ARBA" id="ARBA00022840"/>
    </source>
</evidence>
<evidence type="ECO:0000256" key="2">
    <source>
        <dbReference type="ARBA" id="ARBA00022475"/>
    </source>
</evidence>
<keyword evidence="2" id="KW-1003">Cell membrane</keyword>
<evidence type="ECO:0000256" key="1">
    <source>
        <dbReference type="ARBA" id="ARBA00022448"/>
    </source>
</evidence>
<keyword evidence="4 6" id="KW-0067">ATP-binding</keyword>
<keyword evidence="7" id="KW-1185">Reference proteome</keyword>
<dbReference type="InterPro" id="IPR008995">
    <property type="entry name" value="Mo/tungstate-bd_C_term_dom"/>
</dbReference>
<dbReference type="PANTHER" id="PTHR43875">
    <property type="entry name" value="MALTODEXTRIN IMPORT ATP-BINDING PROTEIN MSMX"/>
    <property type="match status" value="1"/>
</dbReference>
<dbReference type="OrthoDB" id="5298774at2"/>
<evidence type="ECO:0000256" key="3">
    <source>
        <dbReference type="ARBA" id="ARBA00022741"/>
    </source>
</evidence>
<organism evidence="6 7">
    <name type="scientific">Massilia glaciei</name>
    <dbReference type="NCBI Taxonomy" id="1524097"/>
    <lineage>
        <taxon>Bacteria</taxon>
        <taxon>Pseudomonadati</taxon>
        <taxon>Pseudomonadota</taxon>
        <taxon>Betaproteobacteria</taxon>
        <taxon>Burkholderiales</taxon>
        <taxon>Oxalobacteraceae</taxon>
        <taxon>Telluria group</taxon>
        <taxon>Massilia</taxon>
    </lineage>
</organism>
<dbReference type="GO" id="GO:0016887">
    <property type="term" value="F:ATP hydrolysis activity"/>
    <property type="evidence" value="ECO:0007669"/>
    <property type="project" value="InterPro"/>
</dbReference>
<dbReference type="FunFam" id="3.40.50.300:FF:000042">
    <property type="entry name" value="Maltose/maltodextrin ABC transporter, ATP-binding protein"/>
    <property type="match status" value="1"/>
</dbReference>
<dbReference type="RefSeq" id="WP_106757762.1">
    <property type="nucleotide sequence ID" value="NZ_PXWF02000204.1"/>
</dbReference>
<dbReference type="SMART" id="SM00382">
    <property type="entry name" value="AAA"/>
    <property type="match status" value="1"/>
</dbReference>
<dbReference type="CDD" id="cd03301">
    <property type="entry name" value="ABC_MalK_N"/>
    <property type="match status" value="1"/>
</dbReference>
<dbReference type="InterPro" id="IPR003593">
    <property type="entry name" value="AAA+_ATPase"/>
</dbReference>
<dbReference type="EMBL" id="PXWF02000204">
    <property type="protein sequence ID" value="PWF48272.1"/>
    <property type="molecule type" value="Genomic_DNA"/>
</dbReference>
<reference evidence="6 7" key="1">
    <citation type="submission" date="2018-04" db="EMBL/GenBank/DDBJ databases">
        <title>Massilia violaceinigra sp. nov., a novel purple-pigmented bacterium isolated from Tianshan glacier, Xinjiang, China.</title>
        <authorList>
            <person name="Wang H."/>
        </authorList>
    </citation>
    <scope>NUCLEOTIDE SEQUENCE [LARGE SCALE GENOMIC DNA]</scope>
    <source>
        <strain evidence="6 7">B448-2</strain>
    </source>
</reference>
<comment type="caution">
    <text evidence="6">The sequence shown here is derived from an EMBL/GenBank/DDBJ whole genome shotgun (WGS) entry which is preliminary data.</text>
</comment>
<dbReference type="InterPro" id="IPR047641">
    <property type="entry name" value="ABC_transpr_MalK/UgpC-like"/>
</dbReference>
<name>A0A2U2HLG3_9BURK</name>
<evidence type="ECO:0000313" key="6">
    <source>
        <dbReference type="EMBL" id="PWF48272.1"/>
    </source>
</evidence>
<dbReference type="InterPro" id="IPR003439">
    <property type="entry name" value="ABC_transporter-like_ATP-bd"/>
</dbReference>
<dbReference type="PROSITE" id="PS00211">
    <property type="entry name" value="ABC_TRANSPORTER_1"/>
    <property type="match status" value="1"/>
</dbReference>
<dbReference type="SUPFAM" id="SSF52540">
    <property type="entry name" value="P-loop containing nucleoside triphosphate hydrolases"/>
    <property type="match status" value="1"/>
</dbReference>
<dbReference type="PANTHER" id="PTHR43875:SF14">
    <property type="entry name" value="ABC TRANSPORTER ATP-BINDING PROTEIN"/>
    <property type="match status" value="1"/>
</dbReference>
<dbReference type="Pfam" id="PF17912">
    <property type="entry name" value="OB_MalK"/>
    <property type="match status" value="1"/>
</dbReference>
<dbReference type="InterPro" id="IPR012340">
    <property type="entry name" value="NA-bd_OB-fold"/>
</dbReference>
<dbReference type="InterPro" id="IPR017871">
    <property type="entry name" value="ABC_transporter-like_CS"/>
</dbReference>
<keyword evidence="3" id="KW-0547">Nucleotide-binding</keyword>
<dbReference type="GO" id="GO:0140359">
    <property type="term" value="F:ABC-type transporter activity"/>
    <property type="evidence" value="ECO:0007669"/>
    <property type="project" value="InterPro"/>
</dbReference>
<dbReference type="GO" id="GO:0055052">
    <property type="term" value="C:ATP-binding cassette (ABC) transporter complex, substrate-binding subunit-containing"/>
    <property type="evidence" value="ECO:0007669"/>
    <property type="project" value="TreeGrafter"/>
</dbReference>
<dbReference type="Gene3D" id="2.40.50.100">
    <property type="match status" value="1"/>
</dbReference>
<evidence type="ECO:0000259" key="5">
    <source>
        <dbReference type="PROSITE" id="PS50893"/>
    </source>
</evidence>
<evidence type="ECO:0000313" key="7">
    <source>
        <dbReference type="Proteomes" id="UP000241421"/>
    </source>
</evidence>
<proteinExistence type="predicted"/>
<protein>
    <submittedName>
        <fullName evidence="6">sn-glycerol-3-phosphate ABC transporter ATP-binding protein UgpC</fullName>
    </submittedName>
</protein>
<dbReference type="Gene3D" id="2.40.50.140">
    <property type="entry name" value="Nucleic acid-binding proteins"/>
    <property type="match status" value="1"/>
</dbReference>
<dbReference type="InterPro" id="IPR015855">
    <property type="entry name" value="ABC_transpr_MalK-like"/>
</dbReference>